<organism evidence="1 2">
    <name type="scientific">Stephania cephalantha</name>
    <dbReference type="NCBI Taxonomy" id="152367"/>
    <lineage>
        <taxon>Eukaryota</taxon>
        <taxon>Viridiplantae</taxon>
        <taxon>Streptophyta</taxon>
        <taxon>Embryophyta</taxon>
        <taxon>Tracheophyta</taxon>
        <taxon>Spermatophyta</taxon>
        <taxon>Magnoliopsida</taxon>
        <taxon>Ranunculales</taxon>
        <taxon>Menispermaceae</taxon>
        <taxon>Menispermoideae</taxon>
        <taxon>Cissampelideae</taxon>
        <taxon>Stephania</taxon>
    </lineage>
</organism>
<comment type="caution">
    <text evidence="1">The sequence shown here is derived from an EMBL/GenBank/DDBJ whole genome shotgun (WGS) entry which is preliminary data.</text>
</comment>
<protein>
    <submittedName>
        <fullName evidence="1">Uncharacterized protein</fullName>
    </submittedName>
</protein>
<dbReference type="Proteomes" id="UP001419268">
    <property type="component" value="Unassembled WGS sequence"/>
</dbReference>
<dbReference type="AlphaFoldDB" id="A0AAP0KUI8"/>
<sequence length="106" mass="11687">MDPAPPDARDRLFKALAAFQGRLGVELSFGENFSLPGPGVWAIWILRSALEKENDMDMVRGLLETVIDVDFVVPASDPSAHYLSIVSYVRGVAIGNGCWVIFRDHI</sequence>
<reference evidence="1 2" key="1">
    <citation type="submission" date="2024-01" db="EMBL/GenBank/DDBJ databases">
        <title>Genome assemblies of Stephania.</title>
        <authorList>
            <person name="Yang L."/>
        </authorList>
    </citation>
    <scope>NUCLEOTIDE SEQUENCE [LARGE SCALE GENOMIC DNA]</scope>
    <source>
        <strain evidence="1">JXDWG</strain>
        <tissue evidence="1">Leaf</tissue>
    </source>
</reference>
<accession>A0AAP0KUI8</accession>
<proteinExistence type="predicted"/>
<keyword evidence="2" id="KW-1185">Reference proteome</keyword>
<name>A0AAP0KUI8_9MAGN</name>
<gene>
    <name evidence="1" type="ORF">Scep_005069</name>
</gene>
<dbReference type="EMBL" id="JBBNAG010000002">
    <property type="protein sequence ID" value="KAK9158495.1"/>
    <property type="molecule type" value="Genomic_DNA"/>
</dbReference>
<evidence type="ECO:0000313" key="2">
    <source>
        <dbReference type="Proteomes" id="UP001419268"/>
    </source>
</evidence>
<evidence type="ECO:0000313" key="1">
    <source>
        <dbReference type="EMBL" id="KAK9158495.1"/>
    </source>
</evidence>